<gene>
    <name evidence="1" type="ORF">OIU77_028238</name>
</gene>
<dbReference type="Proteomes" id="UP001141253">
    <property type="component" value="Chromosome 9"/>
</dbReference>
<proteinExistence type="predicted"/>
<dbReference type="EMBL" id="JAPFFI010000008">
    <property type="protein sequence ID" value="KAJ6384995.1"/>
    <property type="molecule type" value="Genomic_DNA"/>
</dbReference>
<protein>
    <submittedName>
        <fullName evidence="1">Uncharacterized protein</fullName>
    </submittedName>
</protein>
<evidence type="ECO:0000313" key="2">
    <source>
        <dbReference type="Proteomes" id="UP001141253"/>
    </source>
</evidence>
<evidence type="ECO:0000313" key="1">
    <source>
        <dbReference type="EMBL" id="KAJ6384995.1"/>
    </source>
</evidence>
<comment type="caution">
    <text evidence="1">The sequence shown here is derived from an EMBL/GenBank/DDBJ whole genome shotgun (WGS) entry which is preliminary data.</text>
</comment>
<organism evidence="1 2">
    <name type="scientific">Salix suchowensis</name>
    <dbReference type="NCBI Taxonomy" id="1278906"/>
    <lineage>
        <taxon>Eukaryota</taxon>
        <taxon>Viridiplantae</taxon>
        <taxon>Streptophyta</taxon>
        <taxon>Embryophyta</taxon>
        <taxon>Tracheophyta</taxon>
        <taxon>Spermatophyta</taxon>
        <taxon>Magnoliopsida</taxon>
        <taxon>eudicotyledons</taxon>
        <taxon>Gunneridae</taxon>
        <taxon>Pentapetalae</taxon>
        <taxon>rosids</taxon>
        <taxon>fabids</taxon>
        <taxon>Malpighiales</taxon>
        <taxon>Salicaceae</taxon>
        <taxon>Saliceae</taxon>
        <taxon>Salix</taxon>
    </lineage>
</organism>
<reference evidence="1" key="1">
    <citation type="submission" date="2022-10" db="EMBL/GenBank/DDBJ databases">
        <authorList>
            <person name="Hyden B.L."/>
            <person name="Feng K."/>
            <person name="Yates T."/>
            <person name="Jawdy S."/>
            <person name="Smart L.B."/>
            <person name="Muchero W."/>
        </authorList>
    </citation>
    <scope>NUCLEOTIDE SEQUENCE</scope>
    <source>
        <tissue evidence="1">Shoot tip</tissue>
    </source>
</reference>
<reference evidence="1" key="2">
    <citation type="journal article" date="2023" name="Int. J. Mol. Sci.">
        <title>De Novo Assembly and Annotation of 11 Diverse Shrub Willow (Salix) Genomes Reveals Novel Gene Organization in Sex-Linked Regions.</title>
        <authorList>
            <person name="Hyden B."/>
            <person name="Feng K."/>
            <person name="Yates T.B."/>
            <person name="Jawdy S."/>
            <person name="Cereghino C."/>
            <person name="Smart L.B."/>
            <person name="Muchero W."/>
        </authorList>
    </citation>
    <scope>NUCLEOTIDE SEQUENCE</scope>
    <source>
        <tissue evidence="1">Shoot tip</tissue>
    </source>
</reference>
<keyword evidence="2" id="KW-1185">Reference proteome</keyword>
<name>A0ABQ9BH55_9ROSI</name>
<accession>A0ABQ9BH55</accession>
<sequence length="67" mass="7861">MMWALKRHDRIGQERQWLPLLVCSGSSNALCLSRWRLLFPANCSLQTPNSVSHYQSKNLGYWKLKKN</sequence>